<dbReference type="EMBL" id="CYGX02000113">
    <property type="protein sequence ID" value="SIT48766.1"/>
    <property type="molecule type" value="Genomic_DNA"/>
</dbReference>
<feature type="transmembrane region" description="Helical" evidence="1">
    <location>
        <begin position="20"/>
        <end position="44"/>
    </location>
</feature>
<keyword evidence="1" id="KW-1133">Transmembrane helix</keyword>
<reference evidence="2 3" key="1">
    <citation type="submission" date="2016-12" db="EMBL/GenBank/DDBJ databases">
        <authorList>
            <person name="Song W.-J."/>
            <person name="Kurnit D.M."/>
        </authorList>
    </citation>
    <scope>NUCLEOTIDE SEQUENCE [LARGE SCALE GENOMIC DNA]</scope>
    <source>
        <strain evidence="2 3">STM7296</strain>
    </source>
</reference>
<keyword evidence="1" id="KW-0812">Transmembrane</keyword>
<keyword evidence="1" id="KW-0472">Membrane</keyword>
<dbReference type="AlphaFoldDB" id="A0A1N7SMX5"/>
<proteinExistence type="predicted"/>
<dbReference type="STRING" id="1247936.BN2475_1130006"/>
<evidence type="ECO:0000313" key="3">
    <source>
        <dbReference type="Proteomes" id="UP000187012"/>
    </source>
</evidence>
<organism evidence="2 3">
    <name type="scientific">Paraburkholderia ribeironis</name>
    <dbReference type="NCBI Taxonomy" id="1247936"/>
    <lineage>
        <taxon>Bacteria</taxon>
        <taxon>Pseudomonadati</taxon>
        <taxon>Pseudomonadota</taxon>
        <taxon>Betaproteobacteria</taxon>
        <taxon>Burkholderiales</taxon>
        <taxon>Burkholderiaceae</taxon>
        <taxon>Paraburkholderia</taxon>
    </lineage>
</organism>
<sequence>MLELIEIVRKGLPLNEAHTWLFFATVLATCIAGAYAGTAAHAYASREKEEG</sequence>
<dbReference type="RefSeq" id="WP_162844507.1">
    <property type="nucleotide sequence ID" value="NZ_CYGX02000113.1"/>
</dbReference>
<evidence type="ECO:0000256" key="1">
    <source>
        <dbReference type="SAM" id="Phobius"/>
    </source>
</evidence>
<dbReference type="Proteomes" id="UP000187012">
    <property type="component" value="Unassembled WGS sequence"/>
</dbReference>
<keyword evidence="3" id="KW-1185">Reference proteome</keyword>
<evidence type="ECO:0000313" key="2">
    <source>
        <dbReference type="EMBL" id="SIT48766.1"/>
    </source>
</evidence>
<gene>
    <name evidence="2" type="ORF">BN2475_1130006</name>
</gene>
<name>A0A1N7SMX5_9BURK</name>
<protein>
    <submittedName>
        <fullName evidence="2">Uncharacterized protein</fullName>
    </submittedName>
</protein>
<accession>A0A1N7SMX5</accession>